<dbReference type="InterPro" id="IPR051423">
    <property type="entry name" value="CD225/Dispanin"/>
</dbReference>
<keyword evidence="8" id="KW-1185">Reference proteome</keyword>
<feature type="region of interest" description="Disordered" evidence="6">
    <location>
        <begin position="1"/>
        <end position="56"/>
    </location>
</feature>
<feature type="transmembrane region" description="Helical" evidence="7">
    <location>
        <begin position="142"/>
        <end position="160"/>
    </location>
</feature>
<dbReference type="RefSeq" id="XP_035829080.1">
    <property type="nucleotide sequence ID" value="XM_035973187.1"/>
</dbReference>
<protein>
    <submittedName>
        <fullName evidence="9">Uncharacterized protein LOC118478850</fullName>
    </submittedName>
</protein>
<dbReference type="InterPro" id="IPR007593">
    <property type="entry name" value="CD225/Dispanin_fam"/>
</dbReference>
<evidence type="ECO:0000256" key="6">
    <source>
        <dbReference type="SAM" id="MobiDB-lite"/>
    </source>
</evidence>
<name>A0ABM1W337_APLCA</name>
<evidence type="ECO:0000256" key="4">
    <source>
        <dbReference type="ARBA" id="ARBA00022989"/>
    </source>
</evidence>
<dbReference type="Pfam" id="PF04505">
    <property type="entry name" value="CD225"/>
    <property type="match status" value="1"/>
</dbReference>
<keyword evidence="3 7" id="KW-0812">Transmembrane</keyword>
<accession>A0ABM1W337</accession>
<dbReference type="GeneID" id="118478850"/>
<dbReference type="Proteomes" id="UP000694888">
    <property type="component" value="Unplaced"/>
</dbReference>
<comment type="similarity">
    <text evidence="2">Belongs to the CD225/Dispanin family.</text>
</comment>
<keyword evidence="5 7" id="KW-0472">Membrane</keyword>
<dbReference type="PANTHER" id="PTHR14948:SF18">
    <property type="entry name" value="PROLINE RICH TRANSMEMBRANE PROTEIN 1B"/>
    <property type="match status" value="1"/>
</dbReference>
<evidence type="ECO:0000256" key="3">
    <source>
        <dbReference type="ARBA" id="ARBA00022692"/>
    </source>
</evidence>
<feature type="transmembrane region" description="Helical" evidence="7">
    <location>
        <begin position="95"/>
        <end position="115"/>
    </location>
</feature>
<gene>
    <name evidence="9" type="primary">LOC118478850</name>
</gene>
<evidence type="ECO:0000256" key="5">
    <source>
        <dbReference type="ARBA" id="ARBA00023136"/>
    </source>
</evidence>
<evidence type="ECO:0000256" key="1">
    <source>
        <dbReference type="ARBA" id="ARBA00004370"/>
    </source>
</evidence>
<keyword evidence="4 7" id="KW-1133">Transmembrane helix</keyword>
<proteinExistence type="inferred from homology"/>
<comment type="subcellular location">
    <subcellularLocation>
        <location evidence="1">Membrane</location>
    </subcellularLocation>
</comment>
<evidence type="ECO:0000313" key="9">
    <source>
        <dbReference type="RefSeq" id="XP_035829080.1"/>
    </source>
</evidence>
<reference evidence="9" key="1">
    <citation type="submission" date="2025-08" db="UniProtKB">
        <authorList>
            <consortium name="RefSeq"/>
        </authorList>
    </citation>
    <scope>IDENTIFICATION</scope>
</reference>
<organism evidence="8 9">
    <name type="scientific">Aplysia californica</name>
    <name type="common">California sea hare</name>
    <dbReference type="NCBI Taxonomy" id="6500"/>
    <lineage>
        <taxon>Eukaryota</taxon>
        <taxon>Metazoa</taxon>
        <taxon>Spiralia</taxon>
        <taxon>Lophotrochozoa</taxon>
        <taxon>Mollusca</taxon>
        <taxon>Gastropoda</taxon>
        <taxon>Heterobranchia</taxon>
        <taxon>Euthyneura</taxon>
        <taxon>Tectipleura</taxon>
        <taxon>Aplysiida</taxon>
        <taxon>Aplysioidea</taxon>
        <taxon>Aplysiidae</taxon>
        <taxon>Aplysia</taxon>
    </lineage>
</organism>
<evidence type="ECO:0000256" key="2">
    <source>
        <dbReference type="ARBA" id="ARBA00006843"/>
    </source>
</evidence>
<dbReference type="PANTHER" id="PTHR14948">
    <property type="entry name" value="NG5"/>
    <property type="match status" value="1"/>
</dbReference>
<evidence type="ECO:0000256" key="7">
    <source>
        <dbReference type="SAM" id="Phobius"/>
    </source>
</evidence>
<feature type="compositionally biased region" description="Polar residues" evidence="6">
    <location>
        <begin position="7"/>
        <end position="46"/>
    </location>
</feature>
<evidence type="ECO:0000313" key="8">
    <source>
        <dbReference type="Proteomes" id="UP000694888"/>
    </source>
</evidence>
<sequence>MADKAKSSTPDYDNNMNGAQMNAGYTTSSGDPSGNPYPYNQHNTSFGGPSGNPYPNNPYYPPPHQAMQSTNNTAVVTHQPAVVTLPVIQEVPDQMALAVFVTIFCCFPLGIGAIMKAKRSREALDCNDHHGALDLANSSRRLSMMAILCGIIIIVPSVIYNTMRIQGRF</sequence>